<feature type="region of interest" description="Disordered" evidence="16">
    <location>
        <begin position="502"/>
        <end position="588"/>
    </location>
</feature>
<comment type="pathway">
    <text evidence="3">Protein modification; protein ubiquitination.</text>
</comment>
<protein>
    <recommendedName>
        <fullName evidence="5">RING-type E3 ubiquitin transferase</fullName>
        <ecNumber evidence="5">2.3.2.27</ecNumber>
    </recommendedName>
</protein>
<keyword evidence="10" id="KW-0833">Ubl conjugation pathway</keyword>
<dbReference type="Gene3D" id="3.30.40.10">
    <property type="entry name" value="Zinc/RING finger domain, C3HC4 (zinc finger)"/>
    <property type="match status" value="1"/>
</dbReference>
<evidence type="ECO:0000256" key="16">
    <source>
        <dbReference type="SAM" id="MobiDB-lite"/>
    </source>
</evidence>
<keyword evidence="13 17" id="KW-1133">Transmembrane helix</keyword>
<feature type="transmembrane region" description="Helical" evidence="17">
    <location>
        <begin position="216"/>
        <end position="237"/>
    </location>
</feature>
<evidence type="ECO:0000256" key="2">
    <source>
        <dbReference type="ARBA" id="ARBA00004477"/>
    </source>
</evidence>
<organism evidence="19 20">
    <name type="scientific">Ignelater luminosus</name>
    <name type="common">Cucubano</name>
    <name type="synonym">Pyrophorus luminosus</name>
    <dbReference type="NCBI Taxonomy" id="2038154"/>
    <lineage>
        <taxon>Eukaryota</taxon>
        <taxon>Metazoa</taxon>
        <taxon>Ecdysozoa</taxon>
        <taxon>Arthropoda</taxon>
        <taxon>Hexapoda</taxon>
        <taxon>Insecta</taxon>
        <taxon>Pterygota</taxon>
        <taxon>Neoptera</taxon>
        <taxon>Endopterygota</taxon>
        <taxon>Coleoptera</taxon>
        <taxon>Polyphaga</taxon>
        <taxon>Elateriformia</taxon>
        <taxon>Elateroidea</taxon>
        <taxon>Elateridae</taxon>
        <taxon>Agrypninae</taxon>
        <taxon>Pyrophorini</taxon>
        <taxon>Ignelater</taxon>
    </lineage>
</organism>
<feature type="compositionally biased region" description="Polar residues" evidence="16">
    <location>
        <begin position="390"/>
        <end position="402"/>
    </location>
</feature>
<keyword evidence="6" id="KW-0808">Transferase</keyword>
<dbReference type="GO" id="GO:0016567">
    <property type="term" value="P:protein ubiquitination"/>
    <property type="evidence" value="ECO:0007669"/>
    <property type="project" value="UniProtKB-UniPathway"/>
</dbReference>
<dbReference type="EMBL" id="VTPC01089976">
    <property type="protein sequence ID" value="KAF2885229.1"/>
    <property type="molecule type" value="Genomic_DNA"/>
</dbReference>
<evidence type="ECO:0000256" key="3">
    <source>
        <dbReference type="ARBA" id="ARBA00004906"/>
    </source>
</evidence>
<feature type="transmembrane region" description="Helical" evidence="17">
    <location>
        <begin position="175"/>
        <end position="196"/>
    </location>
</feature>
<evidence type="ECO:0000256" key="8">
    <source>
        <dbReference type="ARBA" id="ARBA00022723"/>
    </source>
</evidence>
<feature type="transmembrane region" description="Helical" evidence="17">
    <location>
        <begin position="131"/>
        <end position="154"/>
    </location>
</feature>
<evidence type="ECO:0000256" key="17">
    <source>
        <dbReference type="SAM" id="Phobius"/>
    </source>
</evidence>
<evidence type="ECO:0000313" key="20">
    <source>
        <dbReference type="Proteomes" id="UP000801492"/>
    </source>
</evidence>
<dbReference type="GO" id="GO:0036503">
    <property type="term" value="P:ERAD pathway"/>
    <property type="evidence" value="ECO:0007669"/>
    <property type="project" value="TreeGrafter"/>
</dbReference>
<evidence type="ECO:0000256" key="5">
    <source>
        <dbReference type="ARBA" id="ARBA00012483"/>
    </source>
</evidence>
<evidence type="ECO:0000313" key="19">
    <source>
        <dbReference type="EMBL" id="KAF2885229.1"/>
    </source>
</evidence>
<keyword evidence="14 17" id="KW-0472">Membrane</keyword>
<feature type="region of interest" description="Disordered" evidence="16">
    <location>
        <begin position="336"/>
        <end position="361"/>
    </location>
</feature>
<feature type="compositionally biased region" description="Low complexity" evidence="16">
    <location>
        <begin position="403"/>
        <end position="418"/>
    </location>
</feature>
<sequence>MRAVGVSLISVALTTIVIANAYYQKKQFYPSVVYITKSNPSMAVIYIQAFILVLLAGKLTRKIFFGQLRTAEFEHLMERAWYAITETCLAFTVFRDDFNPKFVALFTLLLFLKSFHWLAEDRVDYMERSPVISWLFHVRVLSLLLVLGSLDYLFVQHAYLSTMTKGASVQLVFGFEYAILLTMVVNIAIKYILHAIDLNSDTPWENKAVFLLYTELIMGLIKVILYVAFVVIMVRIYTLPLFAFRPMYYTIRNFKKAFNDVILSRRAIHNMNTLYPDATPEELQAADNVCIICREEMTTASKKLPCNHIFHTACLRSWFQRQQTCPTCRLNILRTTPTNNAQQQRQEQRPRAQPVPNPFVGPNPFVNFNPFQQLLNQNVPNPNVQAPAQDANQQGGTPNVTPTQNTQAGSSTSQQQANVPPFGMPPFMPFPFFPFVSQPPVPPQNLRSLSPEELRRMEGNERENVEARIQCLKNIQVMLDAAVLMMQQYSASVAISATMPVPQTASSTPESTSTVNTETVASNSSPKDNVTTSTSTVNNILNSSSSSSENATNSNSPSDNKIPSNLSAEEELRRRRLQRFQQPAEQQQ</sequence>
<comment type="similarity">
    <text evidence="4">Belongs to the HRD1 family.</text>
</comment>
<keyword evidence="9 15" id="KW-0863">Zinc-finger</keyword>
<comment type="subcellular location">
    <subcellularLocation>
        <location evidence="2">Endoplasmic reticulum membrane</location>
        <topology evidence="2">Multi-pass membrane protein</topology>
    </subcellularLocation>
</comment>
<evidence type="ECO:0000256" key="7">
    <source>
        <dbReference type="ARBA" id="ARBA00022692"/>
    </source>
</evidence>
<dbReference type="PANTHER" id="PTHR22763:SF184">
    <property type="entry name" value="E3 UBIQUITIN-PROTEIN LIGASE SYNOVIOLIN"/>
    <property type="match status" value="1"/>
</dbReference>
<feature type="region of interest" description="Disordered" evidence="16">
    <location>
        <begin position="376"/>
        <end position="418"/>
    </location>
</feature>
<keyword evidence="20" id="KW-1185">Reference proteome</keyword>
<evidence type="ECO:0000259" key="18">
    <source>
        <dbReference type="PROSITE" id="PS50089"/>
    </source>
</evidence>
<keyword evidence="11" id="KW-0256">Endoplasmic reticulum</keyword>
<dbReference type="CDD" id="cd16479">
    <property type="entry name" value="RING-H2_synoviolin"/>
    <property type="match status" value="1"/>
</dbReference>
<feature type="compositionally biased region" description="Polar residues" evidence="16">
    <location>
        <begin position="502"/>
        <end position="528"/>
    </location>
</feature>
<accession>A0A8K0CFI8</accession>
<dbReference type="AlphaFoldDB" id="A0A8K0CFI8"/>
<dbReference type="Proteomes" id="UP000801492">
    <property type="component" value="Unassembled WGS sequence"/>
</dbReference>
<comment type="catalytic activity">
    <reaction evidence="1">
        <text>S-ubiquitinyl-[E2 ubiquitin-conjugating enzyme]-L-cysteine + [acceptor protein]-L-lysine = [E2 ubiquitin-conjugating enzyme]-L-cysteine + N(6)-ubiquitinyl-[acceptor protein]-L-lysine.</text>
        <dbReference type="EC" id="2.3.2.27"/>
    </reaction>
</comment>
<evidence type="ECO:0000256" key="12">
    <source>
        <dbReference type="ARBA" id="ARBA00022833"/>
    </source>
</evidence>
<dbReference type="PANTHER" id="PTHR22763">
    <property type="entry name" value="RING ZINC FINGER PROTEIN"/>
    <property type="match status" value="1"/>
</dbReference>
<dbReference type="GO" id="GO:0043161">
    <property type="term" value="P:proteasome-mediated ubiquitin-dependent protein catabolic process"/>
    <property type="evidence" value="ECO:0007669"/>
    <property type="project" value="TreeGrafter"/>
</dbReference>
<dbReference type="GO" id="GO:0008270">
    <property type="term" value="F:zinc ion binding"/>
    <property type="evidence" value="ECO:0007669"/>
    <property type="project" value="UniProtKB-KW"/>
</dbReference>
<evidence type="ECO:0000256" key="11">
    <source>
        <dbReference type="ARBA" id="ARBA00022824"/>
    </source>
</evidence>
<dbReference type="PROSITE" id="PS50089">
    <property type="entry name" value="ZF_RING_2"/>
    <property type="match status" value="1"/>
</dbReference>
<evidence type="ECO:0000256" key="6">
    <source>
        <dbReference type="ARBA" id="ARBA00022679"/>
    </source>
</evidence>
<evidence type="ECO:0000256" key="14">
    <source>
        <dbReference type="ARBA" id="ARBA00023136"/>
    </source>
</evidence>
<evidence type="ECO:0000256" key="15">
    <source>
        <dbReference type="PROSITE-ProRule" id="PRU00175"/>
    </source>
</evidence>
<dbReference type="OrthoDB" id="7759664at2759"/>
<dbReference type="InterPro" id="IPR058051">
    <property type="entry name" value="Znf_RING_synoviolin"/>
</dbReference>
<evidence type="ECO:0000256" key="10">
    <source>
        <dbReference type="ARBA" id="ARBA00022786"/>
    </source>
</evidence>
<reference evidence="19" key="1">
    <citation type="submission" date="2019-08" db="EMBL/GenBank/DDBJ databases">
        <title>The genome of the North American firefly Photinus pyralis.</title>
        <authorList>
            <consortium name="Photinus pyralis genome working group"/>
            <person name="Fallon T.R."/>
            <person name="Sander Lower S.E."/>
            <person name="Weng J.-K."/>
        </authorList>
    </citation>
    <scope>NUCLEOTIDE SEQUENCE</scope>
    <source>
        <strain evidence="19">TRF0915ILg1</strain>
        <tissue evidence="19">Whole body</tissue>
    </source>
</reference>
<dbReference type="FunFam" id="3.30.40.10:FF:000088">
    <property type="entry name" value="E3 ubiquitin-protein ligase synoviolin"/>
    <property type="match status" value="1"/>
</dbReference>
<feature type="transmembrane region" description="Helical" evidence="17">
    <location>
        <begin position="102"/>
        <end position="119"/>
    </location>
</feature>
<keyword evidence="8" id="KW-0479">Metal-binding</keyword>
<dbReference type="InterPro" id="IPR013083">
    <property type="entry name" value="Znf_RING/FYVE/PHD"/>
</dbReference>
<dbReference type="Pfam" id="PF25563">
    <property type="entry name" value="TPR_SYVN1_N"/>
    <property type="match status" value="1"/>
</dbReference>
<dbReference type="EC" id="2.3.2.27" evidence="5"/>
<evidence type="ECO:0000256" key="1">
    <source>
        <dbReference type="ARBA" id="ARBA00000900"/>
    </source>
</evidence>
<dbReference type="InterPro" id="IPR001841">
    <property type="entry name" value="Znf_RING"/>
</dbReference>
<evidence type="ECO:0000256" key="4">
    <source>
        <dbReference type="ARBA" id="ARBA00010089"/>
    </source>
</evidence>
<dbReference type="SMART" id="SM00184">
    <property type="entry name" value="RING"/>
    <property type="match status" value="1"/>
</dbReference>
<keyword evidence="12" id="KW-0862">Zinc</keyword>
<dbReference type="SUPFAM" id="SSF57850">
    <property type="entry name" value="RING/U-box"/>
    <property type="match status" value="1"/>
</dbReference>
<feature type="domain" description="RING-type" evidence="18">
    <location>
        <begin position="290"/>
        <end position="329"/>
    </location>
</feature>
<evidence type="ECO:0000256" key="9">
    <source>
        <dbReference type="ARBA" id="ARBA00022771"/>
    </source>
</evidence>
<comment type="caution">
    <text evidence="19">The sequence shown here is derived from an EMBL/GenBank/DDBJ whole genome shotgun (WGS) entry which is preliminary data.</text>
</comment>
<proteinExistence type="inferred from homology"/>
<gene>
    <name evidence="19" type="ORF">ILUMI_20948</name>
</gene>
<dbReference type="GO" id="GO:0061630">
    <property type="term" value="F:ubiquitin protein ligase activity"/>
    <property type="evidence" value="ECO:0007669"/>
    <property type="project" value="UniProtKB-EC"/>
</dbReference>
<dbReference type="Pfam" id="PF13639">
    <property type="entry name" value="zf-RING_2"/>
    <property type="match status" value="1"/>
</dbReference>
<dbReference type="InterPro" id="IPR057992">
    <property type="entry name" value="TPR_SYVN1_N"/>
</dbReference>
<keyword evidence="7 17" id="KW-0812">Transmembrane</keyword>
<dbReference type="GO" id="GO:0005789">
    <property type="term" value="C:endoplasmic reticulum membrane"/>
    <property type="evidence" value="ECO:0007669"/>
    <property type="project" value="UniProtKB-SubCell"/>
</dbReference>
<feature type="transmembrane region" description="Helical" evidence="17">
    <location>
        <begin position="43"/>
        <end position="60"/>
    </location>
</feature>
<name>A0A8K0CFI8_IGNLU</name>
<feature type="compositionally biased region" description="Low complexity" evidence="16">
    <location>
        <begin position="341"/>
        <end position="352"/>
    </location>
</feature>
<evidence type="ECO:0000256" key="13">
    <source>
        <dbReference type="ARBA" id="ARBA00022989"/>
    </source>
</evidence>
<dbReference type="UniPathway" id="UPA00143"/>
<feature type="compositionally biased region" description="Low complexity" evidence="16">
    <location>
        <begin position="529"/>
        <end position="558"/>
    </location>
</feature>
<dbReference type="InterPro" id="IPR050731">
    <property type="entry name" value="HRD1_E3_ubiq-ligases"/>
</dbReference>